<keyword evidence="1" id="KW-1185">Reference proteome</keyword>
<dbReference type="OrthoDB" id="1917859at2759"/>
<dbReference type="KEGG" id="nnu:104596902"/>
<dbReference type="PANTHER" id="PTHR31509">
    <property type="entry name" value="BPS1-LIKE PROTEIN"/>
    <property type="match status" value="1"/>
</dbReference>
<dbReference type="RefSeq" id="XP_010256523.1">
    <property type="nucleotide sequence ID" value="XM_010258221.1"/>
</dbReference>
<dbReference type="AlphaFoldDB" id="A0A1U8A5B0"/>
<evidence type="ECO:0000313" key="2">
    <source>
        <dbReference type="RefSeq" id="XP_010256523.1"/>
    </source>
</evidence>
<sequence>MERLFRTSLLPLQLGVGGNSCSLKNEDVDKFCSSVSADVKKLQQSLATGAVSLRWSMEAMSVLKKIHIELLLLIERSRLPISLDGEDWLDQYMKVTVMLLDFCNLLKSAISGINRYRMMVDFTVRKLCDCDSGVAINRIEVERLERDSKKLYGNEKPRDVRLDELVVPKYKFKRKNGANPVIFAAKSAMIVISLLLVSAIVTPVLINMDEGVPNEISQLKSLMQSIKTLVSCFHEMIPKPGEDPRLVLAENVMIESVVADLKAQVAEGVVEDGDKFLKGVDLLKKRSSALKEGIDMFDSIVSDVFEEVIKGRNKVLGMLNPSKET</sequence>
<accession>A0A1U8A5B0</accession>
<dbReference type="GeneID" id="104596902"/>
<proteinExistence type="predicted"/>
<protein>
    <submittedName>
        <fullName evidence="2">Protein BPS1, chloroplastic-like</fullName>
    </submittedName>
</protein>
<dbReference type="Proteomes" id="UP000189703">
    <property type="component" value="Unplaced"/>
</dbReference>
<organism evidence="1 2">
    <name type="scientific">Nelumbo nucifera</name>
    <name type="common">Sacred lotus</name>
    <dbReference type="NCBI Taxonomy" id="4432"/>
    <lineage>
        <taxon>Eukaryota</taxon>
        <taxon>Viridiplantae</taxon>
        <taxon>Streptophyta</taxon>
        <taxon>Embryophyta</taxon>
        <taxon>Tracheophyta</taxon>
        <taxon>Spermatophyta</taxon>
        <taxon>Magnoliopsida</taxon>
        <taxon>Proteales</taxon>
        <taxon>Nelumbonaceae</taxon>
        <taxon>Nelumbo</taxon>
    </lineage>
</organism>
<name>A0A1U8A5B0_NELNU</name>
<dbReference type="eggNOG" id="ENOG502S0IM">
    <property type="taxonomic scope" value="Eukaryota"/>
</dbReference>
<gene>
    <name evidence="2" type="primary">LOC104596902</name>
</gene>
<reference evidence="2" key="1">
    <citation type="submission" date="2025-08" db="UniProtKB">
        <authorList>
            <consortium name="RefSeq"/>
        </authorList>
    </citation>
    <scope>IDENTIFICATION</scope>
</reference>
<dbReference type="OMA" id="HSHACMS"/>
<evidence type="ECO:0000313" key="1">
    <source>
        <dbReference type="Proteomes" id="UP000189703"/>
    </source>
</evidence>